<keyword evidence="8" id="KW-1185">Reference proteome</keyword>
<keyword evidence="4 5" id="KW-0732">Signal</keyword>
<dbReference type="PANTHER" id="PTHR30024">
    <property type="entry name" value="ALIPHATIC SULFONATES-BINDING PROTEIN-RELATED"/>
    <property type="match status" value="1"/>
</dbReference>
<evidence type="ECO:0000259" key="6">
    <source>
        <dbReference type="Pfam" id="PF09084"/>
    </source>
</evidence>
<feature type="signal peptide" evidence="5">
    <location>
        <begin position="1"/>
        <end position="30"/>
    </location>
</feature>
<proteinExistence type="inferred from homology"/>
<dbReference type="GO" id="GO:0042626">
    <property type="term" value="F:ATPase-coupled transmembrane transporter activity"/>
    <property type="evidence" value="ECO:0007669"/>
    <property type="project" value="InterPro"/>
</dbReference>
<dbReference type="SUPFAM" id="SSF53850">
    <property type="entry name" value="Periplasmic binding protein-like II"/>
    <property type="match status" value="1"/>
</dbReference>
<dbReference type="InterPro" id="IPR010067">
    <property type="entry name" value="ABC_SsuA_sub-bd"/>
</dbReference>
<sequence length="349" mass="37502">MTFTRNHLLSPGSRCTRLVTLAAASLLAAACGPRPPTTTTSATSGQSTDPITIGYSSWAGWWPWAIAAEKELFAKNGVAVQMKWFDGYVESMETMAAGQVDCNSQTLNDTISFLPGANGGQVVVLVNDNSTGNDQIIVDASITSIQDLKGKTIVLEEGVVDDFLLSLALRDNGMTRDDLVIKGLPTDQAAAAFVAGKADAVGAFPPFTGTARKRDGAHVLVDSSSYPGAIPDLLVCNADLIAGRPEAIQAIVDTWWEIRAFMDDNPEEAEAIMAGRAGTSPEEYQEYKDGTTLFSIEANVEAFSEGDTMKSMPYAAEIMADFMVETGFIREKPDMRNLFDDRFIKASVQ</sequence>
<evidence type="ECO:0000256" key="2">
    <source>
        <dbReference type="ARBA" id="ARBA00010742"/>
    </source>
</evidence>
<evidence type="ECO:0000313" key="8">
    <source>
        <dbReference type="Proteomes" id="UP000182631"/>
    </source>
</evidence>
<keyword evidence="3" id="KW-0813">Transport</keyword>
<organism evidence="7 8">
    <name type="scientific">Candidatus Synechococcus spongiarum</name>
    <dbReference type="NCBI Taxonomy" id="431041"/>
    <lineage>
        <taxon>Bacteria</taxon>
        <taxon>Bacillati</taxon>
        <taxon>Cyanobacteriota</taxon>
        <taxon>Cyanophyceae</taxon>
        <taxon>Synechococcales</taxon>
        <taxon>Synechococcaceae</taxon>
        <taxon>Synechococcus</taxon>
    </lineage>
</organism>
<feature type="chain" id="PRO_5007855299" evidence="5">
    <location>
        <begin position="31"/>
        <end position="349"/>
    </location>
</feature>
<reference evidence="8" key="1">
    <citation type="submission" date="2016-02" db="EMBL/GenBank/DDBJ databases">
        <authorList>
            <person name="liu f."/>
        </authorList>
    </citation>
    <scope>NUCLEOTIDE SEQUENCE [LARGE SCALE GENOMIC DNA]</scope>
</reference>
<evidence type="ECO:0000256" key="5">
    <source>
        <dbReference type="SAM" id="SignalP"/>
    </source>
</evidence>
<dbReference type="CDD" id="cd13563">
    <property type="entry name" value="PBP2_SsuA_like_6"/>
    <property type="match status" value="1"/>
</dbReference>
<dbReference type="EMBL" id="FITM01000101">
    <property type="protein sequence ID" value="SAY38935.1"/>
    <property type="molecule type" value="Genomic_DNA"/>
</dbReference>
<dbReference type="Pfam" id="PF09084">
    <property type="entry name" value="NMT1"/>
    <property type="match status" value="1"/>
</dbReference>
<dbReference type="OrthoDB" id="9815602at2"/>
<dbReference type="GO" id="GO:0042597">
    <property type="term" value="C:periplasmic space"/>
    <property type="evidence" value="ECO:0007669"/>
    <property type="project" value="UniProtKB-SubCell"/>
</dbReference>
<dbReference type="PROSITE" id="PS51257">
    <property type="entry name" value="PROKAR_LIPOPROTEIN"/>
    <property type="match status" value="1"/>
</dbReference>
<dbReference type="Proteomes" id="UP000182631">
    <property type="component" value="Unassembled WGS sequence"/>
</dbReference>
<accession>A0A165AFW8</accession>
<protein>
    <submittedName>
        <fullName evidence="7">Urea carboxylase-related ABC transporter,periplasmic substrate-binding protein</fullName>
    </submittedName>
</protein>
<evidence type="ECO:0000256" key="1">
    <source>
        <dbReference type="ARBA" id="ARBA00004418"/>
    </source>
</evidence>
<gene>
    <name evidence="7" type="ORF">FLM9_958</name>
</gene>
<comment type="subcellular location">
    <subcellularLocation>
        <location evidence="1">Periplasm</location>
    </subcellularLocation>
</comment>
<dbReference type="GO" id="GO:0016020">
    <property type="term" value="C:membrane"/>
    <property type="evidence" value="ECO:0007669"/>
    <property type="project" value="InterPro"/>
</dbReference>
<evidence type="ECO:0000256" key="4">
    <source>
        <dbReference type="ARBA" id="ARBA00022729"/>
    </source>
</evidence>
<dbReference type="Gene3D" id="3.40.190.10">
    <property type="entry name" value="Periplasmic binding protein-like II"/>
    <property type="match status" value="2"/>
</dbReference>
<evidence type="ECO:0000313" key="7">
    <source>
        <dbReference type="EMBL" id="SAY38935.1"/>
    </source>
</evidence>
<feature type="domain" description="SsuA/THI5-like" evidence="6">
    <location>
        <begin position="65"/>
        <end position="269"/>
    </location>
</feature>
<evidence type="ECO:0000256" key="3">
    <source>
        <dbReference type="ARBA" id="ARBA00022448"/>
    </source>
</evidence>
<name>A0A165AFW8_9SYNE</name>
<dbReference type="NCBIfam" id="TIGR01728">
    <property type="entry name" value="SsuA_fam"/>
    <property type="match status" value="1"/>
</dbReference>
<dbReference type="PANTHER" id="PTHR30024:SF47">
    <property type="entry name" value="TAURINE-BINDING PERIPLASMIC PROTEIN"/>
    <property type="match status" value="1"/>
</dbReference>
<dbReference type="AlphaFoldDB" id="A0A165AFW8"/>
<comment type="similarity">
    <text evidence="2">Belongs to the bacterial solute-binding protein SsuA/TauA family.</text>
</comment>
<dbReference type="InterPro" id="IPR015168">
    <property type="entry name" value="SsuA/THI5"/>
</dbReference>
<dbReference type="RefSeq" id="WP_074457441.1">
    <property type="nucleotide sequence ID" value="NZ_FITM01000101.1"/>
</dbReference>